<reference evidence="2 3" key="1">
    <citation type="journal article" date="2019" name="Int. J. Syst. Evol. Microbiol.">
        <title>The Global Catalogue of Microorganisms (GCM) 10K type strain sequencing project: providing services to taxonomists for standard genome sequencing and annotation.</title>
        <authorList>
            <consortium name="The Broad Institute Genomics Platform"/>
            <consortium name="The Broad Institute Genome Sequencing Center for Infectious Disease"/>
            <person name="Wu L."/>
            <person name="Ma J."/>
        </authorList>
    </citation>
    <scope>NUCLEOTIDE SEQUENCE [LARGE SCALE GENOMIC DNA]</scope>
    <source>
        <strain evidence="2 3">JCM 13023</strain>
    </source>
</reference>
<sequence length="72" mass="8040">MINNVHDVLEPERVVFRKSSYSGENGQCVEVGQAADGGRWLRDSKSPASPPYYFTAGEWDAFIRGVKDGEFD</sequence>
<protein>
    <recommendedName>
        <fullName evidence="1">DUF397 domain-containing protein</fullName>
    </recommendedName>
</protein>
<evidence type="ECO:0000313" key="2">
    <source>
        <dbReference type="EMBL" id="GAA1235020.1"/>
    </source>
</evidence>
<accession>A0ABN1W6L5</accession>
<dbReference type="EMBL" id="BAAALN010000005">
    <property type="protein sequence ID" value="GAA1235020.1"/>
    <property type="molecule type" value="Genomic_DNA"/>
</dbReference>
<gene>
    <name evidence="2" type="ORF">GCM10009676_18580</name>
</gene>
<name>A0ABN1W6L5_9PSEU</name>
<keyword evidence="3" id="KW-1185">Reference proteome</keyword>
<evidence type="ECO:0000313" key="3">
    <source>
        <dbReference type="Proteomes" id="UP001500653"/>
    </source>
</evidence>
<proteinExistence type="predicted"/>
<dbReference type="InterPro" id="IPR007278">
    <property type="entry name" value="DUF397"/>
</dbReference>
<organism evidence="2 3">
    <name type="scientific">Prauserella halophila</name>
    <dbReference type="NCBI Taxonomy" id="185641"/>
    <lineage>
        <taxon>Bacteria</taxon>
        <taxon>Bacillati</taxon>
        <taxon>Actinomycetota</taxon>
        <taxon>Actinomycetes</taxon>
        <taxon>Pseudonocardiales</taxon>
        <taxon>Pseudonocardiaceae</taxon>
        <taxon>Prauserella</taxon>
    </lineage>
</organism>
<dbReference type="RefSeq" id="WP_253863409.1">
    <property type="nucleotide sequence ID" value="NZ_BAAALN010000005.1"/>
</dbReference>
<comment type="caution">
    <text evidence="2">The sequence shown here is derived from an EMBL/GenBank/DDBJ whole genome shotgun (WGS) entry which is preliminary data.</text>
</comment>
<evidence type="ECO:0000259" key="1">
    <source>
        <dbReference type="Pfam" id="PF04149"/>
    </source>
</evidence>
<dbReference type="Pfam" id="PF04149">
    <property type="entry name" value="DUF397"/>
    <property type="match status" value="1"/>
</dbReference>
<feature type="domain" description="DUF397" evidence="1">
    <location>
        <begin position="15"/>
        <end position="67"/>
    </location>
</feature>
<dbReference type="Proteomes" id="UP001500653">
    <property type="component" value="Unassembled WGS sequence"/>
</dbReference>